<feature type="domain" description="Rieske" evidence="5">
    <location>
        <begin position="6"/>
        <end position="101"/>
    </location>
</feature>
<dbReference type="RefSeq" id="WP_168027495.1">
    <property type="nucleotide sequence ID" value="NZ_JAAVNE010000003.1"/>
</dbReference>
<proteinExistence type="predicted"/>
<dbReference type="SUPFAM" id="SSF50022">
    <property type="entry name" value="ISP domain"/>
    <property type="match status" value="1"/>
</dbReference>
<dbReference type="CDD" id="cd03528">
    <property type="entry name" value="Rieske_RO_ferredoxin"/>
    <property type="match status" value="1"/>
</dbReference>
<evidence type="ECO:0000259" key="5">
    <source>
        <dbReference type="PROSITE" id="PS51296"/>
    </source>
</evidence>
<accession>A0ABX1DY97</accession>
<keyword evidence="1" id="KW-0001">2Fe-2S</keyword>
<evidence type="ECO:0000256" key="4">
    <source>
        <dbReference type="ARBA" id="ARBA00023014"/>
    </source>
</evidence>
<evidence type="ECO:0000313" key="7">
    <source>
        <dbReference type="Proteomes" id="UP000787635"/>
    </source>
</evidence>
<dbReference type="Proteomes" id="UP000787635">
    <property type="component" value="Unassembled WGS sequence"/>
</dbReference>
<name>A0ABX1DY97_9PROT</name>
<keyword evidence="3" id="KW-0408">Iron</keyword>
<dbReference type="Gene3D" id="2.102.10.10">
    <property type="entry name" value="Rieske [2Fe-2S] iron-sulphur domain"/>
    <property type="match status" value="1"/>
</dbReference>
<dbReference type="Pfam" id="PF00355">
    <property type="entry name" value="Rieske"/>
    <property type="match status" value="1"/>
</dbReference>
<evidence type="ECO:0000313" key="6">
    <source>
        <dbReference type="EMBL" id="NKC29870.1"/>
    </source>
</evidence>
<evidence type="ECO:0000256" key="2">
    <source>
        <dbReference type="ARBA" id="ARBA00022723"/>
    </source>
</evidence>
<dbReference type="PROSITE" id="PS51296">
    <property type="entry name" value="RIESKE"/>
    <property type="match status" value="1"/>
</dbReference>
<evidence type="ECO:0000256" key="3">
    <source>
        <dbReference type="ARBA" id="ARBA00023004"/>
    </source>
</evidence>
<keyword evidence="2" id="KW-0479">Metal-binding</keyword>
<sequence length="110" mass="11583">MPGGLLRLCAMESIPEGQARRVETAVADFAVFNLGGAFFVTANACTHGPGNLGHGPVQGGEVVCEAHGGRFDIRSGRATRLPCTEALMVWEAVLRDDAVWIDFAAGRVAD</sequence>
<protein>
    <submittedName>
        <fullName evidence="6">Non-heme iron oxygenase ferredoxin subunit</fullName>
    </submittedName>
</protein>
<reference evidence="6 7" key="1">
    <citation type="submission" date="2020-03" db="EMBL/GenBank/DDBJ databases">
        <title>Roseomonas selenitidurans sp. nov. isolated from urban soil.</title>
        <authorList>
            <person name="Liu H."/>
        </authorList>
    </citation>
    <scope>NUCLEOTIDE SEQUENCE [LARGE SCALE GENOMIC DNA]</scope>
    <source>
        <strain evidence="6 7">BU-1</strain>
    </source>
</reference>
<keyword evidence="7" id="KW-1185">Reference proteome</keyword>
<dbReference type="InterPro" id="IPR036922">
    <property type="entry name" value="Rieske_2Fe-2S_sf"/>
</dbReference>
<keyword evidence="4" id="KW-0411">Iron-sulfur</keyword>
<comment type="caution">
    <text evidence="6">The sequence shown here is derived from an EMBL/GenBank/DDBJ whole genome shotgun (WGS) entry which is preliminary data.</text>
</comment>
<evidence type="ECO:0000256" key="1">
    <source>
        <dbReference type="ARBA" id="ARBA00022714"/>
    </source>
</evidence>
<gene>
    <name evidence="6" type="ORF">HEQ75_03275</name>
</gene>
<dbReference type="InterPro" id="IPR017941">
    <property type="entry name" value="Rieske_2Fe-2S"/>
</dbReference>
<dbReference type="EMBL" id="JAAVNE010000003">
    <property type="protein sequence ID" value="NKC29870.1"/>
    <property type="molecule type" value="Genomic_DNA"/>
</dbReference>
<organism evidence="6 7">
    <name type="scientific">Falsiroseomonas selenitidurans</name>
    <dbReference type="NCBI Taxonomy" id="2716335"/>
    <lineage>
        <taxon>Bacteria</taxon>
        <taxon>Pseudomonadati</taxon>
        <taxon>Pseudomonadota</taxon>
        <taxon>Alphaproteobacteria</taxon>
        <taxon>Acetobacterales</taxon>
        <taxon>Roseomonadaceae</taxon>
        <taxon>Falsiroseomonas</taxon>
    </lineage>
</organism>